<dbReference type="CDD" id="cd16936">
    <property type="entry name" value="HATPase_RsbW-like"/>
    <property type="match status" value="1"/>
</dbReference>
<dbReference type="SUPFAM" id="SSF81606">
    <property type="entry name" value="PP2C-like"/>
    <property type="match status" value="1"/>
</dbReference>
<dbReference type="PANTHER" id="PTHR44591:SF3">
    <property type="entry name" value="RESPONSE REGULATORY DOMAIN-CONTAINING PROTEIN"/>
    <property type="match status" value="1"/>
</dbReference>
<dbReference type="Gene3D" id="3.40.50.2300">
    <property type="match status" value="1"/>
</dbReference>
<dbReference type="InterPro" id="IPR011006">
    <property type="entry name" value="CheY-like_superfamily"/>
</dbReference>
<organism evidence="4 5">
    <name type="scientific">Oceanospirillum sediminis</name>
    <dbReference type="NCBI Taxonomy" id="2760088"/>
    <lineage>
        <taxon>Bacteria</taxon>
        <taxon>Pseudomonadati</taxon>
        <taxon>Pseudomonadota</taxon>
        <taxon>Gammaproteobacteria</taxon>
        <taxon>Oceanospirillales</taxon>
        <taxon>Oceanospirillaceae</taxon>
        <taxon>Oceanospirillum</taxon>
    </lineage>
</organism>
<keyword evidence="1 2" id="KW-0597">Phosphoprotein</keyword>
<proteinExistence type="predicted"/>
<name>A0A839IUW8_9GAMM</name>
<dbReference type="EMBL" id="JACJFM010000034">
    <property type="protein sequence ID" value="MBB1488748.1"/>
    <property type="molecule type" value="Genomic_DNA"/>
</dbReference>
<dbReference type="SUPFAM" id="SSF52172">
    <property type="entry name" value="CheY-like"/>
    <property type="match status" value="1"/>
</dbReference>
<dbReference type="Pfam" id="PF13581">
    <property type="entry name" value="HATPase_c_2"/>
    <property type="match status" value="1"/>
</dbReference>
<dbReference type="PROSITE" id="PS50110">
    <property type="entry name" value="RESPONSE_REGULATORY"/>
    <property type="match status" value="1"/>
</dbReference>
<reference evidence="4 5" key="1">
    <citation type="submission" date="2020-08" db="EMBL/GenBank/DDBJ databases">
        <title>Oceanospirillum sp. nov. isolated from marine sediment.</title>
        <authorList>
            <person name="Ji X."/>
        </authorList>
    </citation>
    <scope>NUCLEOTIDE SEQUENCE [LARGE SCALE GENOMIC DNA]</scope>
    <source>
        <strain evidence="4 5">D5</strain>
    </source>
</reference>
<dbReference type="Proteomes" id="UP000565262">
    <property type="component" value="Unassembled WGS sequence"/>
</dbReference>
<feature type="modified residue" description="4-aspartylphosphate" evidence="2">
    <location>
        <position position="191"/>
    </location>
</feature>
<dbReference type="Pfam" id="PF07228">
    <property type="entry name" value="SpoIIE"/>
    <property type="match status" value="1"/>
</dbReference>
<dbReference type="SMART" id="SM00448">
    <property type="entry name" value="REC"/>
    <property type="match status" value="1"/>
</dbReference>
<evidence type="ECO:0000313" key="4">
    <source>
        <dbReference type="EMBL" id="MBB1488748.1"/>
    </source>
</evidence>
<dbReference type="GO" id="GO:0000160">
    <property type="term" value="P:phosphorelay signal transduction system"/>
    <property type="evidence" value="ECO:0007669"/>
    <property type="project" value="InterPro"/>
</dbReference>
<dbReference type="Pfam" id="PF00072">
    <property type="entry name" value="Response_reg"/>
    <property type="match status" value="1"/>
</dbReference>
<evidence type="ECO:0000256" key="1">
    <source>
        <dbReference type="ARBA" id="ARBA00022553"/>
    </source>
</evidence>
<dbReference type="InterPro" id="IPR036890">
    <property type="entry name" value="HATPase_C_sf"/>
</dbReference>
<dbReference type="PANTHER" id="PTHR44591">
    <property type="entry name" value="STRESS RESPONSE REGULATOR PROTEIN 1"/>
    <property type="match status" value="1"/>
</dbReference>
<dbReference type="Gene3D" id="3.30.565.10">
    <property type="entry name" value="Histidine kinase-like ATPase, C-terminal domain"/>
    <property type="match status" value="1"/>
</dbReference>
<evidence type="ECO:0000259" key="3">
    <source>
        <dbReference type="PROSITE" id="PS50110"/>
    </source>
</evidence>
<dbReference type="InterPro" id="IPR001932">
    <property type="entry name" value="PPM-type_phosphatase-like_dom"/>
</dbReference>
<keyword evidence="5" id="KW-1185">Reference proteome</keyword>
<dbReference type="InterPro" id="IPR001789">
    <property type="entry name" value="Sig_transdc_resp-reg_receiver"/>
</dbReference>
<dbReference type="InterPro" id="IPR003594">
    <property type="entry name" value="HATPase_dom"/>
</dbReference>
<dbReference type="Gene3D" id="3.60.40.10">
    <property type="entry name" value="PPM-type phosphatase domain"/>
    <property type="match status" value="1"/>
</dbReference>
<feature type="domain" description="Response regulatory" evidence="3">
    <location>
        <begin position="144"/>
        <end position="258"/>
    </location>
</feature>
<evidence type="ECO:0000256" key="2">
    <source>
        <dbReference type="PROSITE-ProRule" id="PRU00169"/>
    </source>
</evidence>
<dbReference type="SUPFAM" id="SSF55874">
    <property type="entry name" value="ATPase domain of HSP90 chaperone/DNA topoisomerase II/histidine kinase"/>
    <property type="match status" value="1"/>
</dbReference>
<gene>
    <name evidence="4" type="ORF">H4O21_19250</name>
</gene>
<sequence length="507" mass="57460">MNRIFSLSFTFKPELPRVARRSVENVLMHSPLSLSQRNKVALAVSELTANMIRHSNPKPEKVDIECSWCDQHFNLKLRDNGSVYTASHPLDTLESLLESEPDCSGYGMALLENQFDYFNHSLTPAGWNQWLLRLYLEQLQTRYRILIVDDDAIQLQMLQMYLDPHESITFSSAIEAVDWLKHEQPDLIISDICMPDMDGLRFRERIREFKHLQLTPFIFITGDSDEGLARQATDNDIDDFVLKPVTKSQVSHITERVMQRSQGLLSRARAMIDQELRHHLRKIPSEEIIPGYRVQTLSRSATLGGGDYWLFEASEKSVSHLVLGDVMGHDISSCFMAGRQQGVIQTLFETTTNSHSSLSQSQAFLTGFSHWLDKRHPDILTTLQLFSFSHDSILFQNAGAIPPWIIHTDGTCASVPHTGPLPGMGGMTTDQPFEIVLNPGEQLLIFSDGLIEVDSRSHIQTERIINLLEMIRDMSLENSGSLIDGLQEAVNCYPVNDDISIILIKKQ</sequence>
<dbReference type="InterPro" id="IPR036457">
    <property type="entry name" value="PPM-type-like_dom_sf"/>
</dbReference>
<dbReference type="SMART" id="SM00331">
    <property type="entry name" value="PP2C_SIG"/>
    <property type="match status" value="1"/>
</dbReference>
<dbReference type="RefSeq" id="WP_182810516.1">
    <property type="nucleotide sequence ID" value="NZ_JACJFM010000034.1"/>
</dbReference>
<protein>
    <submittedName>
        <fullName evidence="4">Response regulator</fullName>
    </submittedName>
</protein>
<accession>A0A839IUW8</accession>
<dbReference type="InterPro" id="IPR050595">
    <property type="entry name" value="Bact_response_regulator"/>
</dbReference>
<evidence type="ECO:0000313" key="5">
    <source>
        <dbReference type="Proteomes" id="UP000565262"/>
    </source>
</evidence>
<comment type="caution">
    <text evidence="4">The sequence shown here is derived from an EMBL/GenBank/DDBJ whole genome shotgun (WGS) entry which is preliminary data.</text>
</comment>
<dbReference type="AlphaFoldDB" id="A0A839IUW8"/>